<evidence type="ECO:0000256" key="4">
    <source>
        <dbReference type="ARBA" id="ARBA00022490"/>
    </source>
</evidence>
<dbReference type="GO" id="GO:0006310">
    <property type="term" value="P:DNA recombination"/>
    <property type="evidence" value="ECO:0007669"/>
    <property type="project" value="UniProtKB-KW"/>
</dbReference>
<reference evidence="7 8" key="1">
    <citation type="journal article" date="2007" name="Genome Biol.">
        <title>Characterization and modeling of the Haemophilus influenzae core and supragenomes based on the complete genomic sequences of Rd and 12 clinical nontypeable strains.</title>
        <authorList>
            <person name="Hogg J.S."/>
            <person name="Hu F.Z."/>
            <person name="Janto B."/>
            <person name="Boissy R."/>
            <person name="Hayes J."/>
            <person name="Keefe R."/>
            <person name="Post J.C."/>
            <person name="Ehrlich G.D."/>
        </authorList>
    </citation>
    <scope>NUCLEOTIDE SEQUENCE [LARGE SCALE GENOMIC DNA]</scope>
    <source>
        <strain evidence="7 8">PittGG</strain>
    </source>
</reference>
<dbReference type="PANTHER" id="PTHR38103">
    <property type="entry name" value="RECOMBINATION-ASSOCIATED PROTEIN RDGC"/>
    <property type="match status" value="1"/>
</dbReference>
<dbReference type="KEGG" id="hiq:CGSHiGG_05005"/>
<evidence type="ECO:0000313" key="8">
    <source>
        <dbReference type="Proteomes" id="UP000001990"/>
    </source>
</evidence>
<organism evidence="7 8">
    <name type="scientific">Haemophilus influenzae (strain PittGG)</name>
    <dbReference type="NCBI Taxonomy" id="374931"/>
    <lineage>
        <taxon>Bacteria</taxon>
        <taxon>Pseudomonadati</taxon>
        <taxon>Pseudomonadota</taxon>
        <taxon>Gammaproteobacteria</taxon>
        <taxon>Pasteurellales</taxon>
        <taxon>Pasteurellaceae</taxon>
        <taxon>Haemophilus</taxon>
    </lineage>
</organism>
<evidence type="ECO:0000256" key="3">
    <source>
        <dbReference type="ARBA" id="ARBA00022296"/>
    </source>
</evidence>
<dbReference type="AlphaFoldDB" id="A5UGN8"/>
<dbReference type="EMBL" id="CP000672">
    <property type="protein sequence ID" value="ABQ99943.1"/>
    <property type="molecule type" value="Genomic_DNA"/>
</dbReference>
<dbReference type="HOGENOM" id="CLU_052038_1_1_6"/>
<evidence type="ECO:0000256" key="2">
    <source>
        <dbReference type="ARBA" id="ARBA00008657"/>
    </source>
</evidence>
<feature type="coiled-coil region" evidence="6">
    <location>
        <begin position="83"/>
        <end position="110"/>
    </location>
</feature>
<accession>A5UGN8</accession>
<dbReference type="GO" id="GO:0003690">
    <property type="term" value="F:double-stranded DNA binding"/>
    <property type="evidence" value="ECO:0007669"/>
    <property type="project" value="TreeGrafter"/>
</dbReference>
<gene>
    <name evidence="7" type="ordered locus">CGSHiGG_05005</name>
</gene>
<evidence type="ECO:0000313" key="7">
    <source>
        <dbReference type="EMBL" id="ABQ99943.1"/>
    </source>
</evidence>
<proteinExistence type="inferred from homology"/>
<dbReference type="GO" id="GO:0000018">
    <property type="term" value="P:regulation of DNA recombination"/>
    <property type="evidence" value="ECO:0007669"/>
    <property type="project" value="TreeGrafter"/>
</dbReference>
<dbReference type="InterPro" id="IPR007476">
    <property type="entry name" value="RdgC"/>
</dbReference>
<keyword evidence="6" id="KW-0175">Coiled coil</keyword>
<evidence type="ECO:0000256" key="1">
    <source>
        <dbReference type="ARBA" id="ARBA00004453"/>
    </source>
</evidence>
<dbReference type="NCBIfam" id="NF001462">
    <property type="entry name" value="PRK00321.1-3"/>
    <property type="match status" value="1"/>
</dbReference>
<dbReference type="GO" id="GO:0043590">
    <property type="term" value="C:bacterial nucleoid"/>
    <property type="evidence" value="ECO:0007669"/>
    <property type="project" value="TreeGrafter"/>
</dbReference>
<sequence>MRNNKNVLVQKCNYLPINKKIDFENIEKQLKECEFTPCGSADVSHFGWSAPLATSENLAHQADGRILLVAKREEKILPVEVVNRELNKRITALEEKEQRKLKKVERLSLKDDVIATLLPQAFSRIKTTALYIDTMKQLIFVDAASSKTAEDALALLRKSLGSLPVVPLAFNCAPCEVMTRWVTDTAPDWLILRKEVEIREKEDLGVIHCKQKDVEDEEIIELVQNGLISKLALEWENNLKFVLIEDGTLKRLKFDDNITEQNDDIVKEDVTARFDVDFVLMASVLGKTVDSLIKEFGGIRDRL</sequence>
<dbReference type="PANTHER" id="PTHR38103:SF1">
    <property type="entry name" value="RECOMBINATION-ASSOCIATED PROTEIN RDGC"/>
    <property type="match status" value="1"/>
</dbReference>
<protein>
    <recommendedName>
        <fullName evidence="3">Recombination-associated protein RdgC</fullName>
    </recommendedName>
</protein>
<dbReference type="Pfam" id="PF04381">
    <property type="entry name" value="RdgC"/>
    <property type="match status" value="1"/>
</dbReference>
<comment type="similarity">
    <text evidence="2">Belongs to the RdgC family.</text>
</comment>
<keyword evidence="4" id="KW-0963">Cytoplasm</keyword>
<evidence type="ECO:0000256" key="6">
    <source>
        <dbReference type="SAM" id="Coils"/>
    </source>
</evidence>
<dbReference type="Proteomes" id="UP000001990">
    <property type="component" value="Chromosome"/>
</dbReference>
<evidence type="ECO:0000256" key="5">
    <source>
        <dbReference type="ARBA" id="ARBA00023172"/>
    </source>
</evidence>
<comment type="subcellular location">
    <subcellularLocation>
        <location evidence="1">Cytoplasm</location>
        <location evidence="1">Nucleoid</location>
    </subcellularLocation>
</comment>
<name>A5UGN8_HAEIG</name>
<dbReference type="NCBIfam" id="NF001464">
    <property type="entry name" value="PRK00321.1-5"/>
    <property type="match status" value="1"/>
</dbReference>
<keyword evidence="5" id="KW-0233">DNA recombination</keyword>